<dbReference type="InterPro" id="IPR000286">
    <property type="entry name" value="HDACs"/>
</dbReference>
<dbReference type="STRING" id="1314674.A0A0D7ATT8"/>
<dbReference type="GO" id="GO:0005634">
    <property type="term" value="C:nucleus"/>
    <property type="evidence" value="ECO:0007669"/>
    <property type="project" value="TreeGrafter"/>
</dbReference>
<feature type="compositionally biased region" description="Acidic residues" evidence="1">
    <location>
        <begin position="532"/>
        <end position="546"/>
    </location>
</feature>
<proteinExistence type="predicted"/>
<sequence length="571" mass="61956">MAAATVYLQDECYKHQYIRTSDLSCIVERPERIRAVKVGVAGAVAQANILHSKSKSKQEGPDLSLEDALERLNIGSSSPAPGRIAIARSTASVDLLHHPAVKFVHGDIDGDKHIPRLVKLAAESTERIRNGESEIPAELGWKQGDVYLCPESVAAMEGAAGTVVEAVDAVLLPGAQTTRAFAVIRPPGHHCGEDTPEGFCFINNVAIAAAHAHLKHGVNRAVIFDIDLHHGNGTQSIAWQINEETYRQTLESEGGAPHVKPGPMIFYGSVHDILSYPCEDGTPNLVQAASVSIHGAHGQHIENVHLEAYEDEERFHGQLYAKYSTLLSKAERFLDTTGENEDCIFFISCGMDACEHEYASMSRHNRKVPVSFYHRFTRDVCALADRRGKGRVVSVLEGGYSDRALISGAMAHVLGLAGVGDWEEGRSWWGEERLKMLENATKPKKRGGRPSRGAAASPADEDWVQSAAETFRGIDEGFVRCTPPLPSRTSTRLRGRGGTPTTSPGKPVRTTVKANLKAPVPVKQVEGHGGEESELSELTDSEEEEEEKPKPKTLPRVVLKLGPDPAVGGVR</sequence>
<evidence type="ECO:0000313" key="3">
    <source>
        <dbReference type="EMBL" id="KIY61773.1"/>
    </source>
</evidence>
<dbReference type="OrthoDB" id="5232919at2759"/>
<dbReference type="Gene3D" id="3.40.800.20">
    <property type="entry name" value="Histone deacetylase domain"/>
    <property type="match status" value="1"/>
</dbReference>
<accession>A0A0D7ATT8</accession>
<dbReference type="InterPro" id="IPR023801">
    <property type="entry name" value="His_deacetylse_dom"/>
</dbReference>
<evidence type="ECO:0000313" key="4">
    <source>
        <dbReference type="Proteomes" id="UP000054007"/>
    </source>
</evidence>
<feature type="region of interest" description="Disordered" evidence="1">
    <location>
        <begin position="439"/>
        <end position="462"/>
    </location>
</feature>
<dbReference type="EMBL" id="KN880874">
    <property type="protein sequence ID" value="KIY61773.1"/>
    <property type="molecule type" value="Genomic_DNA"/>
</dbReference>
<evidence type="ECO:0000259" key="2">
    <source>
        <dbReference type="Pfam" id="PF00850"/>
    </source>
</evidence>
<dbReference type="Proteomes" id="UP000054007">
    <property type="component" value="Unassembled WGS sequence"/>
</dbReference>
<evidence type="ECO:0000256" key="1">
    <source>
        <dbReference type="SAM" id="MobiDB-lite"/>
    </source>
</evidence>
<dbReference type="PANTHER" id="PTHR47558">
    <property type="entry name" value="HISTONE DEACETYLASE HOS3"/>
    <property type="match status" value="1"/>
</dbReference>
<reference evidence="3 4" key="1">
    <citation type="journal article" date="2015" name="Fungal Genet. Biol.">
        <title>Evolution of novel wood decay mechanisms in Agaricales revealed by the genome sequences of Fistulina hepatica and Cylindrobasidium torrendii.</title>
        <authorList>
            <person name="Floudas D."/>
            <person name="Held B.W."/>
            <person name="Riley R."/>
            <person name="Nagy L.G."/>
            <person name="Koehler G."/>
            <person name="Ransdell A.S."/>
            <person name="Younus H."/>
            <person name="Chow J."/>
            <person name="Chiniquy J."/>
            <person name="Lipzen A."/>
            <person name="Tritt A."/>
            <person name="Sun H."/>
            <person name="Haridas S."/>
            <person name="LaButti K."/>
            <person name="Ohm R.A."/>
            <person name="Kues U."/>
            <person name="Blanchette R.A."/>
            <person name="Grigoriev I.V."/>
            <person name="Minto R.E."/>
            <person name="Hibbett D.S."/>
        </authorList>
    </citation>
    <scope>NUCLEOTIDE SEQUENCE [LARGE SCALE GENOMIC DNA]</scope>
    <source>
        <strain evidence="3 4">FP15055 ss-10</strain>
    </source>
</reference>
<feature type="domain" description="Histone deacetylase" evidence="2">
    <location>
        <begin position="113"/>
        <end position="414"/>
    </location>
</feature>
<name>A0A0D7ATT8_9AGAR</name>
<feature type="region of interest" description="Disordered" evidence="1">
    <location>
        <begin position="477"/>
        <end position="571"/>
    </location>
</feature>
<dbReference type="PRINTS" id="PR01270">
    <property type="entry name" value="HDASUPER"/>
</dbReference>
<dbReference type="Pfam" id="PF00850">
    <property type="entry name" value="Hist_deacetyl"/>
    <property type="match status" value="1"/>
</dbReference>
<organism evidence="3 4">
    <name type="scientific">Cylindrobasidium torrendii FP15055 ss-10</name>
    <dbReference type="NCBI Taxonomy" id="1314674"/>
    <lineage>
        <taxon>Eukaryota</taxon>
        <taxon>Fungi</taxon>
        <taxon>Dikarya</taxon>
        <taxon>Basidiomycota</taxon>
        <taxon>Agaricomycotina</taxon>
        <taxon>Agaricomycetes</taxon>
        <taxon>Agaricomycetidae</taxon>
        <taxon>Agaricales</taxon>
        <taxon>Marasmiineae</taxon>
        <taxon>Physalacriaceae</taxon>
        <taxon>Cylindrobasidium</taxon>
    </lineage>
</organism>
<dbReference type="CDD" id="cd09998">
    <property type="entry name" value="HDAC_Hos3"/>
    <property type="match status" value="1"/>
</dbReference>
<dbReference type="GO" id="GO:0010468">
    <property type="term" value="P:regulation of gene expression"/>
    <property type="evidence" value="ECO:0007669"/>
    <property type="project" value="UniProtKB-ARBA"/>
</dbReference>
<dbReference type="GO" id="GO:0004407">
    <property type="term" value="F:histone deacetylase activity"/>
    <property type="evidence" value="ECO:0007669"/>
    <property type="project" value="TreeGrafter"/>
</dbReference>
<protein>
    <submittedName>
        <fullName evidence="3">Arginase/deacetylase</fullName>
    </submittedName>
</protein>
<keyword evidence="4" id="KW-1185">Reference proteome</keyword>
<dbReference type="SUPFAM" id="SSF52768">
    <property type="entry name" value="Arginase/deacetylase"/>
    <property type="match status" value="1"/>
</dbReference>
<dbReference type="InterPro" id="IPR053244">
    <property type="entry name" value="HDAC_HD_type_1"/>
</dbReference>
<dbReference type="AlphaFoldDB" id="A0A0D7ATT8"/>
<dbReference type="InterPro" id="IPR023696">
    <property type="entry name" value="Ureohydrolase_dom_sf"/>
</dbReference>
<dbReference type="InterPro" id="IPR037138">
    <property type="entry name" value="His_deacetylse_dom_sf"/>
</dbReference>
<dbReference type="PANTHER" id="PTHR47558:SF1">
    <property type="entry name" value="HISTONE DEACETYLASE HOS3"/>
    <property type="match status" value="1"/>
</dbReference>
<gene>
    <name evidence="3" type="ORF">CYLTODRAFT_427347</name>
</gene>